<organism evidence="14 15">
    <name type="scientific">Naasia lichenicola</name>
    <dbReference type="NCBI Taxonomy" id="2565933"/>
    <lineage>
        <taxon>Bacteria</taxon>
        <taxon>Bacillati</taxon>
        <taxon>Actinomycetota</taxon>
        <taxon>Actinomycetes</taxon>
        <taxon>Micrococcales</taxon>
        <taxon>Microbacteriaceae</taxon>
        <taxon>Naasia</taxon>
    </lineage>
</organism>
<evidence type="ECO:0000313" key="15">
    <source>
        <dbReference type="Proteomes" id="UP000309133"/>
    </source>
</evidence>
<evidence type="ECO:0000256" key="11">
    <source>
        <dbReference type="ARBA" id="ARBA00047944"/>
    </source>
</evidence>
<dbReference type="GO" id="GO:0070042">
    <property type="term" value="F:rRNA (uridine-N3-)-methyltransferase activity"/>
    <property type="evidence" value="ECO:0007669"/>
    <property type="project" value="TreeGrafter"/>
</dbReference>
<name>A0A4S4FF10_9MICO</name>
<keyword evidence="15" id="KW-1185">Reference proteome</keyword>
<evidence type="ECO:0000259" key="13">
    <source>
        <dbReference type="Pfam" id="PF04452"/>
    </source>
</evidence>
<dbReference type="Proteomes" id="UP000309133">
    <property type="component" value="Unassembled WGS sequence"/>
</dbReference>
<comment type="subcellular location">
    <subcellularLocation>
        <location evidence="1 12">Cytoplasm</location>
    </subcellularLocation>
</comment>
<evidence type="ECO:0000256" key="8">
    <source>
        <dbReference type="ARBA" id="ARBA00022679"/>
    </source>
</evidence>
<dbReference type="InterPro" id="IPR046886">
    <property type="entry name" value="RsmE_MTase_dom"/>
</dbReference>
<dbReference type="NCBIfam" id="TIGR00046">
    <property type="entry name" value="RsmE family RNA methyltransferase"/>
    <property type="match status" value="1"/>
</dbReference>
<dbReference type="Pfam" id="PF04452">
    <property type="entry name" value="Methyltrans_RNA"/>
    <property type="match status" value="1"/>
</dbReference>
<dbReference type="PANTHER" id="PTHR30027:SF3">
    <property type="entry name" value="16S RRNA (URACIL(1498)-N(3))-METHYLTRANSFERASE"/>
    <property type="match status" value="1"/>
</dbReference>
<dbReference type="PANTHER" id="PTHR30027">
    <property type="entry name" value="RIBOSOMAL RNA SMALL SUBUNIT METHYLTRANSFERASE E"/>
    <property type="match status" value="1"/>
</dbReference>
<evidence type="ECO:0000256" key="9">
    <source>
        <dbReference type="ARBA" id="ARBA00022691"/>
    </source>
</evidence>
<dbReference type="RefSeq" id="WP_136429275.1">
    <property type="nucleotide sequence ID" value="NZ_SSSM01000006.1"/>
</dbReference>
<evidence type="ECO:0000256" key="3">
    <source>
        <dbReference type="ARBA" id="ARBA00012328"/>
    </source>
</evidence>
<comment type="caution">
    <text evidence="14">The sequence shown here is derived from an EMBL/GenBank/DDBJ whole genome shotgun (WGS) entry which is preliminary data.</text>
</comment>
<keyword evidence="9 12" id="KW-0949">S-adenosyl-L-methionine</keyword>
<sequence>MVHFYLTDVLTDVAVGDTARVFGLEARHASTVARVQIGEVIALGDGKGIVVQGEVLSTTAATLAVAVTDVTVTPPREPSLTLVQALAKGDRDEMAVQAATELGVDRIIPWQADRSISRWSGPKAERGLERWQIISREAVKQSKRPWVPVVSPLADLRDLETLVTEVRTVILEPTATDGLGKFVNMLKAPVRGEGGKFRAKPVPDLAIIVGPEGGVAPRELAALVAAGATPIKLGDEVLRTSTAGPAAIAVLSLLLKRWG</sequence>
<dbReference type="NCBIfam" id="NF008693">
    <property type="entry name" value="PRK11713.2-3"/>
    <property type="match status" value="1"/>
</dbReference>
<evidence type="ECO:0000256" key="2">
    <source>
        <dbReference type="ARBA" id="ARBA00005528"/>
    </source>
</evidence>
<dbReference type="GO" id="GO:0070475">
    <property type="term" value="P:rRNA base methylation"/>
    <property type="evidence" value="ECO:0007669"/>
    <property type="project" value="TreeGrafter"/>
</dbReference>
<dbReference type="SUPFAM" id="SSF75217">
    <property type="entry name" value="alpha/beta knot"/>
    <property type="match status" value="1"/>
</dbReference>
<comment type="similarity">
    <text evidence="2 12">Belongs to the RNA methyltransferase RsmE family.</text>
</comment>
<dbReference type="Gene3D" id="2.40.240.20">
    <property type="entry name" value="Hypothetical PUA domain-like, domain 1"/>
    <property type="match status" value="1"/>
</dbReference>
<evidence type="ECO:0000256" key="6">
    <source>
        <dbReference type="ARBA" id="ARBA00022552"/>
    </source>
</evidence>
<reference evidence="14 15" key="1">
    <citation type="submission" date="2019-04" db="EMBL/GenBank/DDBJ databases">
        <authorList>
            <person name="Jiang L."/>
        </authorList>
    </citation>
    <scope>NUCLEOTIDE SEQUENCE [LARGE SCALE GENOMIC DNA]</scope>
    <source>
        <strain evidence="14 15">YIM 131853</strain>
    </source>
</reference>
<evidence type="ECO:0000256" key="12">
    <source>
        <dbReference type="PIRNR" id="PIRNR015601"/>
    </source>
</evidence>
<keyword evidence="6 12" id="KW-0698">rRNA processing</keyword>
<protein>
    <recommendedName>
        <fullName evidence="4 12">Ribosomal RNA small subunit methyltransferase E</fullName>
        <ecNumber evidence="3 12">2.1.1.193</ecNumber>
    </recommendedName>
</protein>
<proteinExistence type="inferred from homology"/>
<dbReference type="InterPro" id="IPR029028">
    <property type="entry name" value="Alpha/beta_knot_MTases"/>
</dbReference>
<evidence type="ECO:0000256" key="10">
    <source>
        <dbReference type="ARBA" id="ARBA00025699"/>
    </source>
</evidence>
<evidence type="ECO:0000256" key="5">
    <source>
        <dbReference type="ARBA" id="ARBA00022490"/>
    </source>
</evidence>
<accession>A0A4S4FF10</accession>
<dbReference type="InterPro" id="IPR015947">
    <property type="entry name" value="PUA-like_sf"/>
</dbReference>
<comment type="function">
    <text evidence="10 12">Specifically methylates the N3 position of the uracil ring of uridine 1498 (m3U1498) in 16S rRNA. Acts on the fully assembled 30S ribosomal subunit.</text>
</comment>
<dbReference type="CDD" id="cd18084">
    <property type="entry name" value="RsmE-like"/>
    <property type="match status" value="1"/>
</dbReference>
<dbReference type="InterPro" id="IPR029026">
    <property type="entry name" value="tRNA_m1G_MTases_N"/>
</dbReference>
<dbReference type="SUPFAM" id="SSF88697">
    <property type="entry name" value="PUA domain-like"/>
    <property type="match status" value="1"/>
</dbReference>
<feature type="domain" description="Ribosomal RNA small subunit methyltransferase E methyltransferase" evidence="13">
    <location>
        <begin position="77"/>
        <end position="251"/>
    </location>
</feature>
<dbReference type="OrthoDB" id="9808126at2"/>
<evidence type="ECO:0000256" key="7">
    <source>
        <dbReference type="ARBA" id="ARBA00022603"/>
    </source>
</evidence>
<comment type="catalytic activity">
    <reaction evidence="11 12">
        <text>uridine(1498) in 16S rRNA + S-adenosyl-L-methionine = N(3)-methyluridine(1498) in 16S rRNA + S-adenosyl-L-homocysteine + H(+)</text>
        <dbReference type="Rhea" id="RHEA:42920"/>
        <dbReference type="Rhea" id="RHEA-COMP:10283"/>
        <dbReference type="Rhea" id="RHEA-COMP:10284"/>
        <dbReference type="ChEBI" id="CHEBI:15378"/>
        <dbReference type="ChEBI" id="CHEBI:57856"/>
        <dbReference type="ChEBI" id="CHEBI:59789"/>
        <dbReference type="ChEBI" id="CHEBI:65315"/>
        <dbReference type="ChEBI" id="CHEBI:74502"/>
        <dbReference type="EC" id="2.1.1.193"/>
    </reaction>
</comment>
<dbReference type="PIRSF" id="PIRSF015601">
    <property type="entry name" value="MTase_slr0722"/>
    <property type="match status" value="1"/>
</dbReference>
<evidence type="ECO:0000256" key="1">
    <source>
        <dbReference type="ARBA" id="ARBA00004496"/>
    </source>
</evidence>
<dbReference type="Gene3D" id="3.40.1280.10">
    <property type="match status" value="1"/>
</dbReference>
<evidence type="ECO:0000313" key="14">
    <source>
        <dbReference type="EMBL" id="THG28770.1"/>
    </source>
</evidence>
<keyword evidence="8 12" id="KW-0808">Transferase</keyword>
<gene>
    <name evidence="14" type="ORF">E6C64_18520</name>
</gene>
<dbReference type="AlphaFoldDB" id="A0A4S4FF10"/>
<keyword evidence="5 12" id="KW-0963">Cytoplasm</keyword>
<dbReference type="GO" id="GO:0005737">
    <property type="term" value="C:cytoplasm"/>
    <property type="evidence" value="ECO:0007669"/>
    <property type="project" value="UniProtKB-SubCell"/>
</dbReference>
<keyword evidence="7 12" id="KW-0489">Methyltransferase</keyword>
<evidence type="ECO:0000256" key="4">
    <source>
        <dbReference type="ARBA" id="ARBA00013673"/>
    </source>
</evidence>
<dbReference type="EC" id="2.1.1.193" evidence="3 12"/>
<dbReference type="InterPro" id="IPR006700">
    <property type="entry name" value="RsmE"/>
</dbReference>
<dbReference type="EMBL" id="SSSM01000006">
    <property type="protein sequence ID" value="THG28770.1"/>
    <property type="molecule type" value="Genomic_DNA"/>
</dbReference>